<dbReference type="Pfam" id="PF07883">
    <property type="entry name" value="Cupin_2"/>
    <property type="match status" value="1"/>
</dbReference>
<dbReference type="InterPro" id="IPR014710">
    <property type="entry name" value="RmlC-like_jellyroll"/>
</dbReference>
<evidence type="ECO:0000313" key="3">
    <source>
        <dbReference type="Proteomes" id="UP000644010"/>
    </source>
</evidence>
<dbReference type="InterPro" id="IPR013096">
    <property type="entry name" value="Cupin_2"/>
</dbReference>
<keyword evidence="3" id="KW-1185">Reference proteome</keyword>
<organism evidence="2 3">
    <name type="scientific">Parabacteroides segnis</name>
    <dbReference type="NCBI Taxonomy" id="2763058"/>
    <lineage>
        <taxon>Bacteria</taxon>
        <taxon>Pseudomonadati</taxon>
        <taxon>Bacteroidota</taxon>
        <taxon>Bacteroidia</taxon>
        <taxon>Bacteroidales</taxon>
        <taxon>Tannerellaceae</taxon>
        <taxon>Parabacteroides</taxon>
    </lineage>
</organism>
<evidence type="ECO:0000259" key="1">
    <source>
        <dbReference type="Pfam" id="PF07883"/>
    </source>
</evidence>
<name>A0ABR7E7E9_9BACT</name>
<comment type="caution">
    <text evidence="2">The sequence shown here is derived from an EMBL/GenBank/DDBJ whole genome shotgun (WGS) entry which is preliminary data.</text>
</comment>
<accession>A0ABR7E7E9</accession>
<dbReference type="RefSeq" id="WP_186961313.1">
    <property type="nucleotide sequence ID" value="NZ_JACOOI010000035.1"/>
</dbReference>
<gene>
    <name evidence="2" type="ORF">H8S77_22690</name>
</gene>
<evidence type="ECO:0000313" key="2">
    <source>
        <dbReference type="EMBL" id="MBC5645689.1"/>
    </source>
</evidence>
<proteinExistence type="predicted"/>
<dbReference type="Proteomes" id="UP000644010">
    <property type="component" value="Unassembled WGS sequence"/>
</dbReference>
<dbReference type="SUPFAM" id="SSF51182">
    <property type="entry name" value="RmlC-like cupins"/>
    <property type="match status" value="1"/>
</dbReference>
<dbReference type="Gene3D" id="2.60.120.10">
    <property type="entry name" value="Jelly Rolls"/>
    <property type="match status" value="1"/>
</dbReference>
<dbReference type="EMBL" id="JACOOI010000035">
    <property type="protein sequence ID" value="MBC5645689.1"/>
    <property type="molecule type" value="Genomic_DNA"/>
</dbReference>
<feature type="domain" description="Cupin type-2" evidence="1">
    <location>
        <begin position="33"/>
        <end position="96"/>
    </location>
</feature>
<sequence length="104" mass="11360">MKEFITPPEHIHFLAKKLFTDCGEIIDGSIAYLEKGGGGPTSLHTHEHNHLFIVVSGQARIELDGEVKIVNANESFLVNGKVPHSVWNNIEGTTVMIGISVKAK</sequence>
<dbReference type="InterPro" id="IPR011051">
    <property type="entry name" value="RmlC_Cupin_sf"/>
</dbReference>
<reference evidence="2 3" key="1">
    <citation type="submission" date="2020-08" db="EMBL/GenBank/DDBJ databases">
        <title>Genome public.</title>
        <authorList>
            <person name="Liu C."/>
            <person name="Sun Q."/>
        </authorList>
    </citation>
    <scope>NUCLEOTIDE SEQUENCE [LARGE SCALE GENOMIC DNA]</scope>
    <source>
        <strain evidence="2 3">BX2</strain>
    </source>
</reference>
<protein>
    <submittedName>
        <fullName evidence="2">Cupin domain-containing protein</fullName>
    </submittedName>
</protein>